<dbReference type="AlphaFoldDB" id="A0AB73A915"/>
<proteinExistence type="predicted"/>
<sequence length="49" mass="5853">MKSVFVYHFSKKIDCLLLFLLFGKVSNHFSAIEYNFLTKYALRSRITVY</sequence>
<organism evidence="1 2">
    <name type="scientific">Enterococcus faecium SD2A-2</name>
    <dbReference type="NCBI Taxonomy" id="1244154"/>
    <lineage>
        <taxon>Bacteria</taxon>
        <taxon>Bacillati</taxon>
        <taxon>Bacillota</taxon>
        <taxon>Bacilli</taxon>
        <taxon>Lactobacillales</taxon>
        <taxon>Enterococcaceae</taxon>
        <taxon>Enterococcus</taxon>
    </lineage>
</organism>
<dbReference type="Proteomes" id="UP000014622">
    <property type="component" value="Unassembled WGS sequence"/>
</dbReference>
<evidence type="ECO:0000313" key="1">
    <source>
        <dbReference type="EMBL" id="EPI11750.1"/>
    </source>
</evidence>
<reference evidence="1 2" key="1">
    <citation type="submission" date="2013-06" db="EMBL/GenBank/DDBJ databases">
        <authorList>
            <person name="Weinstock G."/>
            <person name="Sodergren E."/>
            <person name="Lobos E.A."/>
            <person name="Fulton L."/>
            <person name="Fulton R."/>
            <person name="Courtney L."/>
            <person name="Fronick C."/>
            <person name="O'Laughlin M."/>
            <person name="Godfrey J."/>
            <person name="Wilson R.M."/>
            <person name="Miner T."/>
            <person name="Farmer C."/>
            <person name="Delehaunty K."/>
            <person name="Cordes M."/>
            <person name="Minx P."/>
            <person name="Tomlinson C."/>
            <person name="Chen J."/>
            <person name="Wollam A."/>
            <person name="Pepin K.H."/>
            <person name="Bhonagiri V."/>
            <person name="Zhang X."/>
            <person name="Warren W."/>
            <person name="Mitreva M."/>
            <person name="Mardis E.R."/>
            <person name="Wilson R.K."/>
        </authorList>
    </citation>
    <scope>NUCLEOTIDE SEQUENCE [LARGE SCALE GENOMIC DNA]</scope>
    <source>
        <strain evidence="1 2">SD2A-2</strain>
    </source>
</reference>
<protein>
    <submittedName>
        <fullName evidence="1">Uncharacterized protein</fullName>
    </submittedName>
</protein>
<name>A0AB73A915_ENTFC</name>
<accession>A0AB73A915</accession>
<comment type="caution">
    <text evidence="1">The sequence shown here is derived from an EMBL/GenBank/DDBJ whole genome shotgun (WGS) entry which is preliminary data.</text>
</comment>
<dbReference type="EMBL" id="ATIT01000095">
    <property type="protein sequence ID" value="EPI11750.1"/>
    <property type="molecule type" value="Genomic_DNA"/>
</dbReference>
<gene>
    <name evidence="1" type="ORF">D356_01832</name>
</gene>
<evidence type="ECO:0000313" key="2">
    <source>
        <dbReference type="Proteomes" id="UP000014622"/>
    </source>
</evidence>